<keyword evidence="4" id="KW-0238">DNA-binding</keyword>
<dbReference type="GO" id="GO:0000981">
    <property type="term" value="F:DNA-binding transcription factor activity, RNA polymerase II-specific"/>
    <property type="evidence" value="ECO:0007669"/>
    <property type="project" value="InterPro"/>
</dbReference>
<keyword evidence="3" id="KW-0805">Transcription regulation</keyword>
<dbReference type="GO" id="GO:0003677">
    <property type="term" value="F:DNA binding"/>
    <property type="evidence" value="ECO:0007669"/>
    <property type="project" value="UniProtKB-KW"/>
</dbReference>
<dbReference type="AlphaFoldDB" id="A0AAN6I8M9"/>
<dbReference type="SMART" id="SM00066">
    <property type="entry name" value="GAL4"/>
    <property type="match status" value="1"/>
</dbReference>
<dbReference type="CDD" id="cd12148">
    <property type="entry name" value="fungal_TF_MHR"/>
    <property type="match status" value="1"/>
</dbReference>
<dbReference type="Gene3D" id="4.10.240.10">
    <property type="entry name" value="Zn(2)-C6 fungal-type DNA-binding domain"/>
    <property type="match status" value="1"/>
</dbReference>
<evidence type="ECO:0000256" key="1">
    <source>
        <dbReference type="ARBA" id="ARBA00004123"/>
    </source>
</evidence>
<dbReference type="GO" id="GO:0005634">
    <property type="term" value="C:nucleus"/>
    <property type="evidence" value="ECO:0007669"/>
    <property type="project" value="UniProtKB-SubCell"/>
</dbReference>
<evidence type="ECO:0000256" key="3">
    <source>
        <dbReference type="ARBA" id="ARBA00023015"/>
    </source>
</evidence>
<reference evidence="9" key="1">
    <citation type="journal article" date="2022" name="bioRxiv">
        <title>Deciphering the potential niche of two novel black yeast fungi from a biological soil crust based on their genomes, phenotypes, and melanin regulation.</title>
        <authorList>
            <consortium name="DOE Joint Genome Institute"/>
            <person name="Carr E.C."/>
            <person name="Barton Q."/>
            <person name="Grambo S."/>
            <person name="Sullivan M."/>
            <person name="Renfro C.M."/>
            <person name="Kuo A."/>
            <person name="Pangilinan J."/>
            <person name="Lipzen A."/>
            <person name="Keymanesh K."/>
            <person name="Savage E."/>
            <person name="Barry K."/>
            <person name="Grigoriev I.V."/>
            <person name="Riekhof W.R."/>
            <person name="Harris S.S."/>
        </authorList>
    </citation>
    <scope>NUCLEOTIDE SEQUENCE</scope>
    <source>
        <strain evidence="9">JF 03-4F</strain>
    </source>
</reference>
<evidence type="ECO:0000259" key="8">
    <source>
        <dbReference type="PROSITE" id="PS50048"/>
    </source>
</evidence>
<dbReference type="PROSITE" id="PS00463">
    <property type="entry name" value="ZN2_CY6_FUNGAL_1"/>
    <property type="match status" value="1"/>
</dbReference>
<evidence type="ECO:0000313" key="10">
    <source>
        <dbReference type="Proteomes" id="UP001203852"/>
    </source>
</evidence>
<keyword evidence="6" id="KW-0539">Nucleus</keyword>
<proteinExistence type="predicted"/>
<keyword evidence="5" id="KW-0804">Transcription</keyword>
<comment type="caution">
    <text evidence="9">The sequence shown here is derived from an EMBL/GenBank/DDBJ whole genome shotgun (WGS) entry which is preliminary data.</text>
</comment>
<feature type="compositionally biased region" description="Polar residues" evidence="7">
    <location>
        <begin position="82"/>
        <end position="98"/>
    </location>
</feature>
<dbReference type="InterPro" id="IPR007219">
    <property type="entry name" value="XnlR_reg_dom"/>
</dbReference>
<comment type="subcellular location">
    <subcellularLocation>
        <location evidence="1">Nucleus</location>
    </subcellularLocation>
</comment>
<dbReference type="PANTHER" id="PTHR46910">
    <property type="entry name" value="TRANSCRIPTION FACTOR PDR1"/>
    <property type="match status" value="1"/>
</dbReference>
<feature type="region of interest" description="Disordered" evidence="7">
    <location>
        <begin position="82"/>
        <end position="101"/>
    </location>
</feature>
<feature type="region of interest" description="Disordered" evidence="7">
    <location>
        <begin position="658"/>
        <end position="690"/>
    </location>
</feature>
<evidence type="ECO:0000256" key="7">
    <source>
        <dbReference type="SAM" id="MobiDB-lite"/>
    </source>
</evidence>
<dbReference type="GO" id="GO:0008270">
    <property type="term" value="F:zinc ion binding"/>
    <property type="evidence" value="ECO:0007669"/>
    <property type="project" value="InterPro"/>
</dbReference>
<dbReference type="InterPro" id="IPR036864">
    <property type="entry name" value="Zn2-C6_fun-type_DNA-bd_sf"/>
</dbReference>
<dbReference type="InterPro" id="IPR001138">
    <property type="entry name" value="Zn2Cys6_DnaBD"/>
</dbReference>
<dbReference type="InterPro" id="IPR050987">
    <property type="entry name" value="AtrR-like"/>
</dbReference>
<protein>
    <submittedName>
        <fullName evidence="9">Fungal-specific transcription factor domain-containing protein</fullName>
    </submittedName>
</protein>
<evidence type="ECO:0000256" key="6">
    <source>
        <dbReference type="ARBA" id="ARBA00023242"/>
    </source>
</evidence>
<dbReference type="GO" id="GO:0006351">
    <property type="term" value="P:DNA-templated transcription"/>
    <property type="evidence" value="ECO:0007669"/>
    <property type="project" value="InterPro"/>
</dbReference>
<feature type="compositionally biased region" description="Polar residues" evidence="7">
    <location>
        <begin position="666"/>
        <end position="690"/>
    </location>
</feature>
<evidence type="ECO:0000256" key="5">
    <source>
        <dbReference type="ARBA" id="ARBA00023163"/>
    </source>
</evidence>
<name>A0AAN6I8M9_9EURO</name>
<keyword evidence="2" id="KW-0479">Metal-binding</keyword>
<evidence type="ECO:0000313" key="9">
    <source>
        <dbReference type="EMBL" id="KAI1608318.1"/>
    </source>
</evidence>
<dbReference type="SUPFAM" id="SSF57701">
    <property type="entry name" value="Zn2/Cys6 DNA-binding domain"/>
    <property type="match status" value="1"/>
</dbReference>
<dbReference type="PANTHER" id="PTHR46910:SF3">
    <property type="entry name" value="HALOTOLERANCE PROTEIN 9-RELATED"/>
    <property type="match status" value="1"/>
</dbReference>
<dbReference type="Pfam" id="PF00172">
    <property type="entry name" value="Zn_clus"/>
    <property type="match status" value="1"/>
</dbReference>
<evidence type="ECO:0000256" key="2">
    <source>
        <dbReference type="ARBA" id="ARBA00022723"/>
    </source>
</evidence>
<dbReference type="Pfam" id="PF04082">
    <property type="entry name" value="Fungal_trans"/>
    <property type="match status" value="1"/>
</dbReference>
<keyword evidence="10" id="KW-1185">Reference proteome</keyword>
<dbReference type="PROSITE" id="PS50048">
    <property type="entry name" value="ZN2_CY6_FUNGAL_2"/>
    <property type="match status" value="1"/>
</dbReference>
<accession>A0AAN6I8M9</accession>
<organism evidence="9 10">
    <name type="scientific">Exophiala viscosa</name>
    <dbReference type="NCBI Taxonomy" id="2486360"/>
    <lineage>
        <taxon>Eukaryota</taxon>
        <taxon>Fungi</taxon>
        <taxon>Dikarya</taxon>
        <taxon>Ascomycota</taxon>
        <taxon>Pezizomycotina</taxon>
        <taxon>Eurotiomycetes</taxon>
        <taxon>Chaetothyriomycetidae</taxon>
        <taxon>Chaetothyriales</taxon>
        <taxon>Herpotrichiellaceae</taxon>
        <taxon>Exophiala</taxon>
    </lineage>
</organism>
<gene>
    <name evidence="9" type="ORF">EDD36DRAFT_109889</name>
</gene>
<evidence type="ECO:0000256" key="4">
    <source>
        <dbReference type="ARBA" id="ARBA00023125"/>
    </source>
</evidence>
<sequence>MPMEEHHSQRYDSSIDRLRSGQACLACRKRKNRCDGSRPACGFCSKRSVKCIYENAGKHTNVDRGYVETLEQKVRSLEQELRQMTGSPRSSSVTTVRPSNDEALVQNYHRRNPHSRRRIPRVEAIQPVLSDANSTSLEKDHDLVKVIKYGEVSIHSALADFGVAPSGTSPSDVTRISSIDMPDVDTFARDAEADIRDENFPLDDDSFVLPARPLAYRLVDLFFDNVSPILPLVHAPTFRTELDALYDNQKSASIAFRSLVNVVFAYGCDHLALDLTRTYELSQDFHERATDLILLVCYELASLEVVQALLLVTLHLNSSMQFHRMWINTGLLVRTAQALNLHLDPSDWSISMIEKELRKRLWWSIYSLDRFISLKHCRPPALSTEAGHSTMPAVVDDDQILPTHIDKTHDPKRQPSQLYFFNSLMQLIHISESALSSNSNGTWALARKKNNNLPKRDPREAIYTQLAMSLEQESMLALWLEGLPEHLQFDFDNSDDKLRRQQRSLETRYLHTRLMIHRMNLITALGPDKGKPFAQPTDSFLQSILTASIEQCIECSCRLIHLVKQYYEQKSLGPWWLLLQFVFTTLATLLAVRARRNLVQHLDNNKIDLAIDTAMDLLRSFGDVNPTLTQCRQYFEAMMPSSVNRGASTDAESVYSHRHASEAQFPPTSSQNARNVVQNTQQRPAWRSQESMDFDSRSLGLFNVDQMMTEYPAELFSDATFGSFNFGALDPMIQM</sequence>
<dbReference type="EMBL" id="MU404364">
    <property type="protein sequence ID" value="KAI1608318.1"/>
    <property type="molecule type" value="Genomic_DNA"/>
</dbReference>
<dbReference type="SMART" id="SM00906">
    <property type="entry name" value="Fungal_trans"/>
    <property type="match status" value="1"/>
</dbReference>
<feature type="domain" description="Zn(2)-C6 fungal-type" evidence="8">
    <location>
        <begin position="23"/>
        <end position="53"/>
    </location>
</feature>
<dbReference type="Proteomes" id="UP001203852">
    <property type="component" value="Unassembled WGS sequence"/>
</dbReference>
<dbReference type="CDD" id="cd00067">
    <property type="entry name" value="GAL4"/>
    <property type="match status" value="1"/>
</dbReference>